<organism evidence="2 3">
    <name type="scientific">Flavobacterium cutihirudinis</name>
    <dbReference type="NCBI Taxonomy" id="1265740"/>
    <lineage>
        <taxon>Bacteria</taxon>
        <taxon>Pseudomonadati</taxon>
        <taxon>Bacteroidota</taxon>
        <taxon>Flavobacteriia</taxon>
        <taxon>Flavobacteriales</taxon>
        <taxon>Flavobacteriaceae</taxon>
        <taxon>Flavobacterium</taxon>
    </lineage>
</organism>
<sequence>MYLDSINPKFTSDSGHNTKCIYCKTELSIQKIDQILDVSLNDINRRFNGHRIMMENINGSFEKNYFRIISDLNYEGTILGSCSVCGWWKILERYWMGAQWQMWDVFFGLNGSLKNLDYNKSDLPLSEVRNYLVRNYENRFNVNPRLFEELVADVYRDFGYQAICTGYSNDGGIDVILVKDDLTVGVQVKRSKNKIKLEQLRSLLGSLMINGYKAGMFVCASDFQRGVYTTAERFSIELINGNRFYDQLKEAQIIKNQLSNINMSNIKKLYYDDCYPMNSL</sequence>
<dbReference type="InterPro" id="IPR011335">
    <property type="entry name" value="Restrct_endonuc-II-like"/>
</dbReference>
<dbReference type="SUPFAM" id="SSF52980">
    <property type="entry name" value="Restriction endonuclease-like"/>
    <property type="match status" value="1"/>
</dbReference>
<dbReference type="GO" id="GO:0009307">
    <property type="term" value="P:DNA restriction-modification system"/>
    <property type="evidence" value="ECO:0007669"/>
    <property type="project" value="InterPro"/>
</dbReference>
<evidence type="ECO:0000259" key="1">
    <source>
        <dbReference type="Pfam" id="PF04471"/>
    </source>
</evidence>
<keyword evidence="2" id="KW-0540">Nuclease</keyword>
<dbReference type="RefSeq" id="WP_115890139.1">
    <property type="nucleotide sequence ID" value="NZ_QRDQ01000014.1"/>
</dbReference>
<dbReference type="PANTHER" id="PTHR30015:SF7">
    <property type="entry name" value="TYPE IV METHYL-DIRECTED RESTRICTION ENZYME ECOKMRR"/>
    <property type="match status" value="1"/>
</dbReference>
<dbReference type="GO" id="GO:0015666">
    <property type="term" value="F:restriction endodeoxyribonuclease activity"/>
    <property type="evidence" value="ECO:0007669"/>
    <property type="project" value="TreeGrafter"/>
</dbReference>
<dbReference type="Gene3D" id="3.40.1350.10">
    <property type="match status" value="1"/>
</dbReference>
<dbReference type="InterPro" id="IPR011856">
    <property type="entry name" value="tRNA_endonuc-like_dom_sf"/>
</dbReference>
<feature type="domain" description="Restriction endonuclease type IV Mrr" evidence="1">
    <location>
        <begin position="142"/>
        <end position="245"/>
    </location>
</feature>
<evidence type="ECO:0000313" key="2">
    <source>
        <dbReference type="EMBL" id="RED18994.1"/>
    </source>
</evidence>
<comment type="caution">
    <text evidence="2">The sequence shown here is derived from an EMBL/GenBank/DDBJ whole genome shotgun (WGS) entry which is preliminary data.</text>
</comment>
<dbReference type="AlphaFoldDB" id="A0A3D9FJG2"/>
<dbReference type="Pfam" id="PF04471">
    <property type="entry name" value="Mrr_cat"/>
    <property type="match status" value="1"/>
</dbReference>
<accession>A0A3D9FJG2</accession>
<dbReference type="InterPro" id="IPR052906">
    <property type="entry name" value="Type_IV_Methyl-Rstrct_Enzyme"/>
</dbReference>
<keyword evidence="3" id="KW-1185">Reference proteome</keyword>
<protein>
    <submittedName>
        <fullName evidence="2">Restriction endonuclease</fullName>
    </submittedName>
</protein>
<evidence type="ECO:0000313" key="3">
    <source>
        <dbReference type="Proteomes" id="UP000257004"/>
    </source>
</evidence>
<reference evidence="2 3" key="1">
    <citation type="submission" date="2018-07" db="EMBL/GenBank/DDBJ databases">
        <title>Genomic Encyclopedia of Archaeal and Bacterial Type Strains, Phase II (KMG-II): from individual species to whole genera.</title>
        <authorList>
            <person name="Goeker M."/>
        </authorList>
    </citation>
    <scope>NUCLEOTIDE SEQUENCE [LARGE SCALE GENOMIC DNA]</scope>
    <source>
        <strain evidence="2 3">DSM 25795</strain>
    </source>
</reference>
<dbReference type="OrthoDB" id="9803736at2"/>
<keyword evidence="2" id="KW-0255">Endonuclease</keyword>
<dbReference type="PANTHER" id="PTHR30015">
    <property type="entry name" value="MRR RESTRICTION SYSTEM PROTEIN"/>
    <property type="match status" value="1"/>
</dbReference>
<keyword evidence="2" id="KW-0378">Hydrolase</keyword>
<proteinExistence type="predicted"/>
<dbReference type="GO" id="GO:0003677">
    <property type="term" value="F:DNA binding"/>
    <property type="evidence" value="ECO:0007669"/>
    <property type="project" value="InterPro"/>
</dbReference>
<dbReference type="EMBL" id="QRDQ01000014">
    <property type="protein sequence ID" value="RED18994.1"/>
    <property type="molecule type" value="Genomic_DNA"/>
</dbReference>
<name>A0A3D9FJG2_9FLAO</name>
<dbReference type="Proteomes" id="UP000257004">
    <property type="component" value="Unassembled WGS sequence"/>
</dbReference>
<dbReference type="InterPro" id="IPR007560">
    <property type="entry name" value="Restrct_endonuc_IV_Mrr"/>
</dbReference>
<gene>
    <name evidence="2" type="ORF">BD847_4247</name>
</gene>